<proteinExistence type="predicted"/>
<dbReference type="OrthoDB" id="4865570at2"/>
<accession>A0A5C1APQ7</accession>
<dbReference type="InterPro" id="IPR008514">
    <property type="entry name" value="T6SS_Hcp"/>
</dbReference>
<dbReference type="PANTHER" id="PTHR36152:SF1">
    <property type="entry name" value="UBIQUITIN-LIKE DOMAIN-CONTAINING PROTEIN"/>
    <property type="match status" value="1"/>
</dbReference>
<reference evidence="2" key="1">
    <citation type="submission" date="2019-08" db="EMBL/GenBank/DDBJ databases">
        <title>Limnoglobus roseus gen. nov., sp. nov., a novel freshwater planctomycete with a giant genome from the family Gemmataceae.</title>
        <authorList>
            <person name="Kulichevskaya I.S."/>
            <person name="Naumoff D.G."/>
            <person name="Miroshnikov K."/>
            <person name="Ivanova A."/>
            <person name="Philippov D.A."/>
            <person name="Hakobyan A."/>
            <person name="Rijpstra I.C."/>
            <person name="Sinninghe Damste J.S."/>
            <person name="Liesack W."/>
            <person name="Dedysh S.N."/>
        </authorList>
    </citation>
    <scope>NUCLEOTIDE SEQUENCE [LARGE SCALE GENOMIC DNA]</scope>
    <source>
        <strain evidence="2">PX52</strain>
    </source>
</reference>
<evidence type="ECO:0000313" key="1">
    <source>
        <dbReference type="EMBL" id="QEL19742.1"/>
    </source>
</evidence>
<keyword evidence="2" id="KW-1185">Reference proteome</keyword>
<dbReference type="AlphaFoldDB" id="A0A5C1APQ7"/>
<dbReference type="PANTHER" id="PTHR36152">
    <property type="entry name" value="CYTOPLASMIC PROTEIN-RELATED"/>
    <property type="match status" value="1"/>
</dbReference>
<evidence type="ECO:0000313" key="2">
    <source>
        <dbReference type="Proteomes" id="UP000324974"/>
    </source>
</evidence>
<dbReference type="InterPro" id="IPR053165">
    <property type="entry name" value="HSI-I_assembly_Hcp1"/>
</dbReference>
<sequence length="168" mass="18129">MASDYFLEIKDNPGESTDEQFPNTIEVLSWSFGGNNPITISSAVSGASGGKVDFSDFSFSCLMSKASSKLFLNMCNGKTFDEAKIHCRKATGDGGQVEYLTLNMKMVAVSSYSTSGATGGDDRPTENYSLVVGAYKMEYKAQKKDGSIDSSPVITTWSRVKNKADYAV</sequence>
<protein>
    <submittedName>
        <fullName evidence="1">Type VI secretion system tube protein Hcp</fullName>
    </submittedName>
</protein>
<gene>
    <name evidence="1" type="ORF">PX52LOC_06821</name>
</gene>
<dbReference type="RefSeq" id="WP_149114104.1">
    <property type="nucleotide sequence ID" value="NZ_CP042425.1"/>
</dbReference>
<dbReference type="SUPFAM" id="SSF141452">
    <property type="entry name" value="Hcp1-like"/>
    <property type="match status" value="1"/>
</dbReference>
<dbReference type="KEGG" id="lrs:PX52LOC_06821"/>
<dbReference type="Proteomes" id="UP000324974">
    <property type="component" value="Chromosome"/>
</dbReference>
<organism evidence="1 2">
    <name type="scientific">Limnoglobus roseus</name>
    <dbReference type="NCBI Taxonomy" id="2598579"/>
    <lineage>
        <taxon>Bacteria</taxon>
        <taxon>Pseudomonadati</taxon>
        <taxon>Planctomycetota</taxon>
        <taxon>Planctomycetia</taxon>
        <taxon>Gemmatales</taxon>
        <taxon>Gemmataceae</taxon>
        <taxon>Limnoglobus</taxon>
    </lineage>
</organism>
<name>A0A5C1APQ7_9BACT</name>
<dbReference type="InterPro" id="IPR036624">
    <property type="entry name" value="Hcp1-lik_sf"/>
</dbReference>
<dbReference type="Pfam" id="PF05638">
    <property type="entry name" value="T6SS_HCP"/>
    <property type="match status" value="1"/>
</dbReference>
<dbReference type="Gene3D" id="2.30.110.20">
    <property type="entry name" value="Hcp1-like"/>
    <property type="match status" value="1"/>
</dbReference>
<dbReference type="EMBL" id="CP042425">
    <property type="protein sequence ID" value="QEL19742.1"/>
    <property type="molecule type" value="Genomic_DNA"/>
</dbReference>